<sequence>MRILLIEDEDAVAMPLVDALSRRGLTVDRARTSEEAEAYLEAIDYAAVLLDLGLPDEDGISLLMRMRARGDARPVLVLTARGSIDARILGLNEGADEYMVKPFDVDELHARLHAILRRRDGYVGKSLRCGALEFVVETRMAYVESQALSLSVRETELLELLLRRAGKVVPKRIVEDQLFGLDGDLGSNAVEVYVHRLRKRLEDSETRVRIETVRGVGYMIVPVA</sequence>
<dbReference type="PROSITE" id="PS50110">
    <property type="entry name" value="RESPONSE_REGULATORY"/>
    <property type="match status" value="1"/>
</dbReference>
<feature type="domain" description="OmpR/PhoB-type" evidence="7">
    <location>
        <begin position="124"/>
        <end position="222"/>
    </location>
</feature>
<evidence type="ECO:0000256" key="2">
    <source>
        <dbReference type="ARBA" id="ARBA00023012"/>
    </source>
</evidence>
<dbReference type="InterPro" id="IPR011006">
    <property type="entry name" value="CheY-like_superfamily"/>
</dbReference>
<evidence type="ECO:0000259" key="7">
    <source>
        <dbReference type="PROSITE" id="PS51755"/>
    </source>
</evidence>
<dbReference type="PANTHER" id="PTHR48111">
    <property type="entry name" value="REGULATOR OF RPOS"/>
    <property type="match status" value="1"/>
</dbReference>
<dbReference type="EMBL" id="CZQE01000124">
    <property type="protein sequence ID" value="CUS44257.1"/>
    <property type="molecule type" value="Genomic_DNA"/>
</dbReference>
<dbReference type="GO" id="GO:0032993">
    <property type="term" value="C:protein-DNA complex"/>
    <property type="evidence" value="ECO:0007669"/>
    <property type="project" value="TreeGrafter"/>
</dbReference>
<keyword evidence="3" id="KW-0805">Transcription regulation</keyword>
<keyword evidence="5" id="KW-0804">Transcription</keyword>
<evidence type="ECO:0000313" key="8">
    <source>
        <dbReference type="EMBL" id="CUS44257.1"/>
    </source>
</evidence>
<protein>
    <submittedName>
        <fullName evidence="8">Two-component system response regulator QseB</fullName>
    </submittedName>
</protein>
<dbReference type="InterPro" id="IPR001867">
    <property type="entry name" value="OmpR/PhoB-type_DNA-bd"/>
</dbReference>
<dbReference type="Gene3D" id="1.10.10.10">
    <property type="entry name" value="Winged helix-like DNA-binding domain superfamily/Winged helix DNA-binding domain"/>
    <property type="match status" value="1"/>
</dbReference>
<organism evidence="8">
    <name type="scientific">hydrothermal vent metagenome</name>
    <dbReference type="NCBI Taxonomy" id="652676"/>
    <lineage>
        <taxon>unclassified sequences</taxon>
        <taxon>metagenomes</taxon>
        <taxon>ecological metagenomes</taxon>
    </lineage>
</organism>
<evidence type="ECO:0000256" key="5">
    <source>
        <dbReference type="ARBA" id="ARBA00023163"/>
    </source>
</evidence>
<accession>A0A160TK11</accession>
<evidence type="ECO:0000256" key="1">
    <source>
        <dbReference type="ARBA" id="ARBA00022553"/>
    </source>
</evidence>
<dbReference type="PROSITE" id="PS51755">
    <property type="entry name" value="OMPR_PHOB"/>
    <property type="match status" value="1"/>
</dbReference>
<proteinExistence type="predicted"/>
<dbReference type="InterPro" id="IPR001789">
    <property type="entry name" value="Sig_transdc_resp-reg_receiver"/>
</dbReference>
<gene>
    <name evidence="8" type="ORF">MGWOODY_Smn1500</name>
</gene>
<keyword evidence="2" id="KW-0902">Two-component regulatory system</keyword>
<reference evidence="8" key="1">
    <citation type="submission" date="2015-10" db="EMBL/GenBank/DDBJ databases">
        <authorList>
            <person name="Gilbert D.G."/>
        </authorList>
    </citation>
    <scope>NUCLEOTIDE SEQUENCE</scope>
</reference>
<dbReference type="CDD" id="cd00383">
    <property type="entry name" value="trans_reg_C"/>
    <property type="match status" value="1"/>
</dbReference>
<feature type="domain" description="Response regulatory" evidence="6">
    <location>
        <begin position="2"/>
        <end position="116"/>
    </location>
</feature>
<dbReference type="Pfam" id="PF00072">
    <property type="entry name" value="Response_reg"/>
    <property type="match status" value="1"/>
</dbReference>
<name>A0A160TK11_9ZZZZ</name>
<dbReference type="PANTHER" id="PTHR48111:SF1">
    <property type="entry name" value="TWO-COMPONENT RESPONSE REGULATOR ORR33"/>
    <property type="match status" value="1"/>
</dbReference>
<keyword evidence="4" id="KW-0238">DNA-binding</keyword>
<keyword evidence="1" id="KW-0597">Phosphoprotein</keyword>
<dbReference type="GO" id="GO:0000976">
    <property type="term" value="F:transcription cis-regulatory region binding"/>
    <property type="evidence" value="ECO:0007669"/>
    <property type="project" value="TreeGrafter"/>
</dbReference>
<dbReference type="InterPro" id="IPR039420">
    <property type="entry name" value="WalR-like"/>
</dbReference>
<dbReference type="AlphaFoldDB" id="A0A160TK11"/>
<dbReference type="SMART" id="SM00448">
    <property type="entry name" value="REC"/>
    <property type="match status" value="1"/>
</dbReference>
<dbReference type="Pfam" id="PF00486">
    <property type="entry name" value="Trans_reg_C"/>
    <property type="match status" value="1"/>
</dbReference>
<dbReference type="InterPro" id="IPR036388">
    <property type="entry name" value="WH-like_DNA-bd_sf"/>
</dbReference>
<evidence type="ECO:0000256" key="4">
    <source>
        <dbReference type="ARBA" id="ARBA00023125"/>
    </source>
</evidence>
<evidence type="ECO:0000259" key="6">
    <source>
        <dbReference type="PROSITE" id="PS50110"/>
    </source>
</evidence>
<dbReference type="GO" id="GO:0005829">
    <property type="term" value="C:cytosol"/>
    <property type="evidence" value="ECO:0007669"/>
    <property type="project" value="TreeGrafter"/>
</dbReference>
<dbReference type="SMART" id="SM00862">
    <property type="entry name" value="Trans_reg_C"/>
    <property type="match status" value="1"/>
</dbReference>
<dbReference type="Gene3D" id="6.10.250.690">
    <property type="match status" value="1"/>
</dbReference>
<dbReference type="GO" id="GO:0000156">
    <property type="term" value="F:phosphorelay response regulator activity"/>
    <property type="evidence" value="ECO:0007669"/>
    <property type="project" value="TreeGrafter"/>
</dbReference>
<dbReference type="SUPFAM" id="SSF52172">
    <property type="entry name" value="CheY-like"/>
    <property type="match status" value="1"/>
</dbReference>
<evidence type="ECO:0000256" key="3">
    <source>
        <dbReference type="ARBA" id="ARBA00023015"/>
    </source>
</evidence>
<dbReference type="Gene3D" id="3.40.50.2300">
    <property type="match status" value="1"/>
</dbReference>
<dbReference type="GO" id="GO:0006355">
    <property type="term" value="P:regulation of DNA-templated transcription"/>
    <property type="evidence" value="ECO:0007669"/>
    <property type="project" value="InterPro"/>
</dbReference>